<dbReference type="InterPro" id="IPR001791">
    <property type="entry name" value="Laminin_G"/>
</dbReference>
<dbReference type="Gene3D" id="2.60.120.200">
    <property type="match status" value="2"/>
</dbReference>
<dbReference type="PRINTS" id="PR01705">
    <property type="entry name" value="TSP1REPEAT"/>
</dbReference>
<dbReference type="Pfam" id="PF00054">
    <property type="entry name" value="Laminin_G_1"/>
    <property type="match status" value="1"/>
</dbReference>
<dbReference type="Proteomes" id="UP000053268">
    <property type="component" value="Unassembled WGS sequence"/>
</dbReference>
<accession>A0A194QAX3</accession>
<gene>
    <name evidence="5" type="ORF">RR46_07161</name>
</gene>
<dbReference type="InterPro" id="IPR013320">
    <property type="entry name" value="ConA-like_dom_sf"/>
</dbReference>
<keyword evidence="3" id="KW-0472">Membrane</keyword>
<dbReference type="SUPFAM" id="SSF49899">
    <property type="entry name" value="Concanavalin A-like lectins/glucanases"/>
    <property type="match status" value="2"/>
</dbReference>
<dbReference type="CDD" id="cd00110">
    <property type="entry name" value="LamG"/>
    <property type="match status" value="1"/>
</dbReference>
<feature type="domain" description="Laminin G" evidence="4">
    <location>
        <begin position="565"/>
        <end position="735"/>
    </location>
</feature>
<evidence type="ECO:0000256" key="2">
    <source>
        <dbReference type="ARBA" id="ARBA00023157"/>
    </source>
</evidence>
<sequence length="1094" mass="123819">MFYVNNRKYYCFCFLLIYCIQKVVNKKPHAQEQQAVWRLECALGVISEPECPVDGGWSPWSSWSNCHGTCDDVGYRKRTRECNNPPTSREGIPCSGPDEQIESCYLTNCVVDDFRKCLNGDSIRTDAMRQLETVPSIMERCLQVECTFYDIESALAEDNTWQLNPEIIWNALQCVKHNVGCPVVGEWGPWGAWSACGSLCGKGFHWRVRKCDTPPPSDDRLICLGNPLQFEDCEGDQCAIDDTYTGENTGGNWSKWGEWSSCSENCGIGVRRRRRVCIEKQKPHISAKWGTHCRGQHAQMEVCKNKECLLDGGWSGWGIWGPCSQTCGAGRRFRTRSCTRPMPSGGSNCVGPKFEEGPCHQMPCDVFSHVVALFNGDSFIQYDFLQKRSTLFHSFIRFMPLSPHGTLIRRGDISHPLVRLSLQKWYICLDARGLSQSCSPLRVCSTFVLEPAAWHSAMITVNKESISLRINDAQMPIHGMFPCDPELTDEMTFITIGEKFHGVIQELIVNFIPLVMMVNRNRLTRSDFVPTSASNIAYEKANIEEAFLYLENDQYLRLPCFDDQNEWNLQLTLKPKKDVGIILFLPGIQDDDWLCIALTNTRLKIKLSLRGFRSETTSSTECLPDQWLDIMLSKQSESGTIETIINASERLHVLLTFSTTNKRHSVYPFFSIRPNQNVSNIKQNNSLSNIINNTTYILCYDEFFIGNIPLEYKNVNSDEVTSYSGIIASLKVNNKFIDLHSFGVERIKDNKIQLSSRTSSISGFYYETSWGISNSLNLTCLHARIKRTPNKAWWFYLDNAINSILEKNSAKAVDDGKVLRLIATAPNYHRGFYTCRAHTMKRTRNIVTYGVIGELQYKLAEPDATTILAIFTTILLVLGTLGWLMIEGINDLRNGYGFFRDAHLSPEEEAAAVCNYIDQNLHLYGSKSAADIAKARARRKGKYLGNRSSYAAQEPQGRIQIEKNLSRAGDYPSSEPEELPALPEVKSFVANAVHNVYRCEPSYIASPNLASNNTAPSQPMSSSVHSSPRELFPHLLVNKTQCPSVDMDETLKRRLHLSEIIDDKINTSSPETSPCKSPAHKILNRFYMLKRCDD</sequence>
<dbReference type="Pfam" id="PF00090">
    <property type="entry name" value="TSP_1"/>
    <property type="match status" value="4"/>
</dbReference>
<dbReference type="FunFam" id="2.20.100.10:FF:000001">
    <property type="entry name" value="semaphorin-5A isoform X1"/>
    <property type="match status" value="2"/>
</dbReference>
<dbReference type="InterPro" id="IPR036383">
    <property type="entry name" value="TSP1_rpt_sf"/>
</dbReference>
<dbReference type="PROSITE" id="PS50092">
    <property type="entry name" value="TSP1"/>
    <property type="match status" value="4"/>
</dbReference>
<dbReference type="FunFam" id="2.20.100.10:FF:000002">
    <property type="entry name" value="Unc-5 netrin receptor C"/>
    <property type="match status" value="1"/>
</dbReference>
<feature type="transmembrane region" description="Helical" evidence="3">
    <location>
        <begin position="867"/>
        <end position="886"/>
    </location>
</feature>
<evidence type="ECO:0000256" key="1">
    <source>
        <dbReference type="ARBA" id="ARBA00022737"/>
    </source>
</evidence>
<protein>
    <submittedName>
        <fullName evidence="5">Hemicentin-1</fullName>
    </submittedName>
</protein>
<dbReference type="SMART" id="SM00282">
    <property type="entry name" value="LamG"/>
    <property type="match status" value="2"/>
</dbReference>
<keyword evidence="3" id="KW-1133">Transmembrane helix</keyword>
<keyword evidence="2" id="KW-1015">Disulfide bond</keyword>
<dbReference type="EMBL" id="KQ459463">
    <property type="protein sequence ID" value="KPJ00571.1"/>
    <property type="molecule type" value="Genomic_DNA"/>
</dbReference>
<dbReference type="InterPro" id="IPR052065">
    <property type="entry name" value="Compl_asym_regulator"/>
</dbReference>
<evidence type="ECO:0000256" key="3">
    <source>
        <dbReference type="SAM" id="Phobius"/>
    </source>
</evidence>
<dbReference type="InterPro" id="IPR000884">
    <property type="entry name" value="TSP1_rpt"/>
</dbReference>
<name>A0A194QAX3_PAPXU</name>
<reference evidence="5 6" key="1">
    <citation type="journal article" date="2015" name="Nat. Commun.">
        <title>Outbred genome sequencing and CRISPR/Cas9 gene editing in butterflies.</title>
        <authorList>
            <person name="Li X."/>
            <person name="Fan D."/>
            <person name="Zhang W."/>
            <person name="Liu G."/>
            <person name="Zhang L."/>
            <person name="Zhao L."/>
            <person name="Fang X."/>
            <person name="Chen L."/>
            <person name="Dong Y."/>
            <person name="Chen Y."/>
            <person name="Ding Y."/>
            <person name="Zhao R."/>
            <person name="Feng M."/>
            <person name="Zhu Y."/>
            <person name="Feng Y."/>
            <person name="Jiang X."/>
            <person name="Zhu D."/>
            <person name="Xiang H."/>
            <person name="Feng X."/>
            <person name="Li S."/>
            <person name="Wang J."/>
            <person name="Zhang G."/>
            <person name="Kronforst M.R."/>
            <person name="Wang W."/>
        </authorList>
    </citation>
    <scope>NUCLEOTIDE SEQUENCE [LARGE SCALE GENOMIC DNA]</scope>
    <source>
        <strain evidence="5">Ya'a_city_454_Px</strain>
        <tissue evidence="5">Whole body</tissue>
    </source>
</reference>
<dbReference type="STRING" id="66420.A0A194QAX3"/>
<evidence type="ECO:0000313" key="5">
    <source>
        <dbReference type="EMBL" id="KPJ00571.1"/>
    </source>
</evidence>
<keyword evidence="6" id="KW-1185">Reference proteome</keyword>
<evidence type="ECO:0000259" key="4">
    <source>
        <dbReference type="SMART" id="SM00282"/>
    </source>
</evidence>
<proteinExistence type="predicted"/>
<keyword evidence="3" id="KW-0812">Transmembrane</keyword>
<evidence type="ECO:0000313" key="6">
    <source>
        <dbReference type="Proteomes" id="UP000053268"/>
    </source>
</evidence>
<dbReference type="AlphaFoldDB" id="A0A194QAX3"/>
<organism evidence="5 6">
    <name type="scientific">Papilio xuthus</name>
    <name type="common">Asian swallowtail butterfly</name>
    <dbReference type="NCBI Taxonomy" id="66420"/>
    <lineage>
        <taxon>Eukaryota</taxon>
        <taxon>Metazoa</taxon>
        <taxon>Ecdysozoa</taxon>
        <taxon>Arthropoda</taxon>
        <taxon>Hexapoda</taxon>
        <taxon>Insecta</taxon>
        <taxon>Pterygota</taxon>
        <taxon>Neoptera</taxon>
        <taxon>Endopterygota</taxon>
        <taxon>Lepidoptera</taxon>
        <taxon>Glossata</taxon>
        <taxon>Ditrysia</taxon>
        <taxon>Papilionoidea</taxon>
        <taxon>Papilionidae</taxon>
        <taxon>Papilioninae</taxon>
        <taxon>Papilio</taxon>
    </lineage>
</organism>
<feature type="domain" description="Laminin G" evidence="4">
    <location>
        <begin position="390"/>
        <end position="512"/>
    </location>
</feature>
<keyword evidence="1" id="KW-0677">Repeat</keyword>
<dbReference type="Gene3D" id="2.20.100.10">
    <property type="entry name" value="Thrombospondin type-1 (TSP1) repeat"/>
    <property type="match status" value="4"/>
</dbReference>
<dbReference type="PANTHER" id="PTHR22906">
    <property type="entry name" value="PROPERDIN"/>
    <property type="match status" value="1"/>
</dbReference>
<dbReference type="SMART" id="SM00209">
    <property type="entry name" value="TSP1"/>
    <property type="match status" value="4"/>
</dbReference>
<dbReference type="SUPFAM" id="SSF82895">
    <property type="entry name" value="TSP-1 type 1 repeat"/>
    <property type="match status" value="4"/>
</dbReference>